<protein>
    <submittedName>
        <fullName evidence="2">Uncharacterized protein</fullName>
    </submittedName>
</protein>
<feature type="transmembrane region" description="Helical" evidence="1">
    <location>
        <begin position="61"/>
        <end position="78"/>
    </location>
</feature>
<evidence type="ECO:0000256" key="1">
    <source>
        <dbReference type="SAM" id="Phobius"/>
    </source>
</evidence>
<name>A0A0L8HFH4_OCTBM</name>
<sequence length="83" mass="9403">MKCSAGSFCLFLGINSNIATVNIASSLCTKFSPTLKFMFSLLLLPCLCQICVITSENWKCFYLYHKCILVIMSFYNTFKFPSC</sequence>
<accession>A0A0L8HFH4</accession>
<feature type="transmembrane region" description="Helical" evidence="1">
    <location>
        <begin position="36"/>
        <end position="54"/>
    </location>
</feature>
<keyword evidence="1" id="KW-0812">Transmembrane</keyword>
<keyword evidence="1" id="KW-1133">Transmembrane helix</keyword>
<organism evidence="2">
    <name type="scientific">Octopus bimaculoides</name>
    <name type="common">California two-spotted octopus</name>
    <dbReference type="NCBI Taxonomy" id="37653"/>
    <lineage>
        <taxon>Eukaryota</taxon>
        <taxon>Metazoa</taxon>
        <taxon>Spiralia</taxon>
        <taxon>Lophotrochozoa</taxon>
        <taxon>Mollusca</taxon>
        <taxon>Cephalopoda</taxon>
        <taxon>Coleoidea</taxon>
        <taxon>Octopodiformes</taxon>
        <taxon>Octopoda</taxon>
        <taxon>Incirrata</taxon>
        <taxon>Octopodidae</taxon>
        <taxon>Octopus</taxon>
    </lineage>
</organism>
<dbReference type="EMBL" id="KQ418303">
    <property type="protein sequence ID" value="KOF87884.1"/>
    <property type="molecule type" value="Genomic_DNA"/>
</dbReference>
<evidence type="ECO:0000313" key="2">
    <source>
        <dbReference type="EMBL" id="KOF87884.1"/>
    </source>
</evidence>
<gene>
    <name evidence="2" type="ORF">OCBIM_22015937mg</name>
</gene>
<dbReference type="AlphaFoldDB" id="A0A0L8HFH4"/>
<keyword evidence="1" id="KW-0472">Membrane</keyword>
<proteinExistence type="predicted"/>
<reference evidence="2" key="1">
    <citation type="submission" date="2015-07" db="EMBL/GenBank/DDBJ databases">
        <title>MeaNS - Measles Nucleotide Surveillance Program.</title>
        <authorList>
            <person name="Tran T."/>
            <person name="Druce J."/>
        </authorList>
    </citation>
    <scope>NUCLEOTIDE SEQUENCE</scope>
    <source>
        <strain evidence="2">UCB-OBI-ISO-001</strain>
        <tissue evidence="2">Gonad</tissue>
    </source>
</reference>